<name>A0A2W7R460_9BACT</name>
<gene>
    <name evidence="2" type="ORF">LV85_01292</name>
</gene>
<dbReference type="RefSeq" id="WP_111317356.1">
    <property type="nucleotide sequence ID" value="NZ_QKZT01000004.1"/>
</dbReference>
<proteinExistence type="predicted"/>
<dbReference type="OrthoDB" id="6286374at2"/>
<feature type="transmembrane region" description="Helical" evidence="1">
    <location>
        <begin position="241"/>
        <end position="258"/>
    </location>
</feature>
<feature type="transmembrane region" description="Helical" evidence="1">
    <location>
        <begin position="6"/>
        <end position="28"/>
    </location>
</feature>
<sequence length="384" mass="43232">MTGLVVLDVFISLVFIYLLYSLFAMTVIEAITTSFSSRAKNLITGIDRLLADDQQSNSINHTVLNLFYVKTDNPLTKAFYKHPSIKYLGHKGINSKPSYISKDRFASTLFDLLKQGSYLDEVDNISATLGMIPEYDSSGLVARIKRTEEELKALGQSPDPDKISLESLTEELNFLKEELFQRNNKEHPWEIEGFSLGDETKYQLKTLWKNAANDKAKFRALMENWYDDQMDRIAGWYKRKLTLLTFFVGLIIAGLFNVDTIKLTTDLSKNDDMRALLVDSAKSHIAENPEGGTTATLDSQMKYIDSLNTTLSKYNAVLGASKDDDYTFWTYLGWLITAFAISLGAPFWFDILNKLMKVRNSVQIPVNTASASTSSESKSTNVVG</sequence>
<organism evidence="2 3">
    <name type="scientific">Algoriphagus chordae</name>
    <dbReference type="NCBI Taxonomy" id="237019"/>
    <lineage>
        <taxon>Bacteria</taxon>
        <taxon>Pseudomonadati</taxon>
        <taxon>Bacteroidota</taxon>
        <taxon>Cytophagia</taxon>
        <taxon>Cytophagales</taxon>
        <taxon>Cyclobacteriaceae</taxon>
        <taxon>Algoriphagus</taxon>
    </lineage>
</organism>
<dbReference type="EMBL" id="QKZT01000004">
    <property type="protein sequence ID" value="PZX54951.1"/>
    <property type="molecule type" value="Genomic_DNA"/>
</dbReference>
<reference evidence="2 3" key="1">
    <citation type="submission" date="2018-06" db="EMBL/GenBank/DDBJ databases">
        <title>Genomic Encyclopedia of Archaeal and Bacterial Type Strains, Phase II (KMG-II): from individual species to whole genera.</title>
        <authorList>
            <person name="Goeker M."/>
        </authorList>
    </citation>
    <scope>NUCLEOTIDE SEQUENCE [LARGE SCALE GENOMIC DNA]</scope>
    <source>
        <strain evidence="2 3">DSM 19830</strain>
    </source>
</reference>
<evidence type="ECO:0000313" key="3">
    <source>
        <dbReference type="Proteomes" id="UP000248882"/>
    </source>
</evidence>
<keyword evidence="1" id="KW-0472">Membrane</keyword>
<protein>
    <submittedName>
        <fullName evidence="2">Uncharacterized protein</fullName>
    </submittedName>
</protein>
<dbReference type="Proteomes" id="UP000248882">
    <property type="component" value="Unassembled WGS sequence"/>
</dbReference>
<keyword evidence="1" id="KW-0812">Transmembrane</keyword>
<feature type="transmembrane region" description="Helical" evidence="1">
    <location>
        <begin position="328"/>
        <end position="349"/>
    </location>
</feature>
<keyword evidence="3" id="KW-1185">Reference proteome</keyword>
<comment type="caution">
    <text evidence="2">The sequence shown here is derived from an EMBL/GenBank/DDBJ whole genome shotgun (WGS) entry which is preliminary data.</text>
</comment>
<dbReference type="AlphaFoldDB" id="A0A2W7R460"/>
<evidence type="ECO:0000313" key="2">
    <source>
        <dbReference type="EMBL" id="PZX54951.1"/>
    </source>
</evidence>
<evidence type="ECO:0000256" key="1">
    <source>
        <dbReference type="SAM" id="Phobius"/>
    </source>
</evidence>
<keyword evidence="1" id="KW-1133">Transmembrane helix</keyword>
<accession>A0A2W7R460</accession>